<protein>
    <recommendedName>
        <fullName evidence="4">DUF4190 domain-containing protein</fullName>
    </recommendedName>
</protein>
<accession>A0ABP9ADZ8</accession>
<dbReference type="RefSeq" id="WP_345411272.1">
    <property type="nucleotide sequence ID" value="NZ_BAABHO010000005.1"/>
</dbReference>
<evidence type="ECO:0000256" key="1">
    <source>
        <dbReference type="SAM" id="Phobius"/>
    </source>
</evidence>
<organism evidence="2 3">
    <name type="scientific">Actinomycetospora chlora</name>
    <dbReference type="NCBI Taxonomy" id="663608"/>
    <lineage>
        <taxon>Bacteria</taxon>
        <taxon>Bacillati</taxon>
        <taxon>Actinomycetota</taxon>
        <taxon>Actinomycetes</taxon>
        <taxon>Pseudonocardiales</taxon>
        <taxon>Pseudonocardiaceae</taxon>
        <taxon>Actinomycetospora</taxon>
    </lineage>
</organism>
<name>A0ABP9ADZ8_9PSEU</name>
<gene>
    <name evidence="2" type="ORF">GCM10023200_09370</name>
</gene>
<reference evidence="3" key="1">
    <citation type="journal article" date="2019" name="Int. J. Syst. Evol. Microbiol.">
        <title>The Global Catalogue of Microorganisms (GCM) 10K type strain sequencing project: providing services to taxonomists for standard genome sequencing and annotation.</title>
        <authorList>
            <consortium name="The Broad Institute Genomics Platform"/>
            <consortium name="The Broad Institute Genome Sequencing Center for Infectious Disease"/>
            <person name="Wu L."/>
            <person name="Ma J."/>
        </authorList>
    </citation>
    <scope>NUCLEOTIDE SEQUENCE [LARGE SCALE GENOMIC DNA]</scope>
    <source>
        <strain evidence="3">JCM 17979</strain>
    </source>
</reference>
<keyword evidence="1" id="KW-0472">Membrane</keyword>
<sequence>MTSPTHPVARRSNGPATAGFVVALCGALLSLVPFIGVVAWVVAPVGLVLSIVGYGRSALAGGRGLAVAGLVLGAAGLVMCFLWMVGFAAAGGLETTSF</sequence>
<keyword evidence="1" id="KW-1133">Transmembrane helix</keyword>
<feature type="transmembrane region" description="Helical" evidence="1">
    <location>
        <begin position="20"/>
        <end position="53"/>
    </location>
</feature>
<feature type="transmembrane region" description="Helical" evidence="1">
    <location>
        <begin position="65"/>
        <end position="90"/>
    </location>
</feature>
<keyword evidence="1" id="KW-0812">Transmembrane</keyword>
<proteinExistence type="predicted"/>
<evidence type="ECO:0008006" key="4">
    <source>
        <dbReference type="Google" id="ProtNLM"/>
    </source>
</evidence>
<dbReference type="Proteomes" id="UP001500928">
    <property type="component" value="Unassembled WGS sequence"/>
</dbReference>
<comment type="caution">
    <text evidence="2">The sequence shown here is derived from an EMBL/GenBank/DDBJ whole genome shotgun (WGS) entry which is preliminary data.</text>
</comment>
<dbReference type="EMBL" id="BAABHO010000005">
    <property type="protein sequence ID" value="GAA4778504.1"/>
    <property type="molecule type" value="Genomic_DNA"/>
</dbReference>
<evidence type="ECO:0000313" key="3">
    <source>
        <dbReference type="Proteomes" id="UP001500928"/>
    </source>
</evidence>
<keyword evidence="3" id="KW-1185">Reference proteome</keyword>
<evidence type="ECO:0000313" key="2">
    <source>
        <dbReference type="EMBL" id="GAA4778504.1"/>
    </source>
</evidence>